<evidence type="ECO:0000313" key="1">
    <source>
        <dbReference type="EMBL" id="QTA91697.1"/>
    </source>
</evidence>
<sequence>MPKNFGICRIQIYISEAYTCICFRFRPAISLTLNPAFFNTQL</sequence>
<keyword evidence="2" id="KW-1185">Reference proteome</keyword>
<dbReference type="KEGG" id="dmm:dnm_077700"/>
<accession>A0A975BUF3</accession>
<reference evidence="1" key="1">
    <citation type="journal article" date="2021" name="Microb. Physiol.">
        <title>Proteogenomic Insights into the Physiology of Marine, Sulfate-Reducing, Filamentous Desulfonema limicola and Desulfonema magnum.</title>
        <authorList>
            <person name="Schnaars V."/>
            <person name="Wohlbrand L."/>
            <person name="Scheve S."/>
            <person name="Hinrichs C."/>
            <person name="Reinhardt R."/>
            <person name="Rabus R."/>
        </authorList>
    </citation>
    <scope>NUCLEOTIDE SEQUENCE</scope>
    <source>
        <strain evidence="1">4be13</strain>
    </source>
</reference>
<evidence type="ECO:0000313" key="2">
    <source>
        <dbReference type="Proteomes" id="UP000663722"/>
    </source>
</evidence>
<dbReference type="EMBL" id="CP061800">
    <property type="protein sequence ID" value="QTA91697.1"/>
    <property type="molecule type" value="Genomic_DNA"/>
</dbReference>
<proteinExistence type="predicted"/>
<dbReference type="AlphaFoldDB" id="A0A975BUF3"/>
<dbReference type="Proteomes" id="UP000663722">
    <property type="component" value="Chromosome"/>
</dbReference>
<gene>
    <name evidence="1" type="ORF">dnm_077700</name>
</gene>
<organism evidence="1 2">
    <name type="scientific">Desulfonema magnum</name>
    <dbReference type="NCBI Taxonomy" id="45655"/>
    <lineage>
        <taxon>Bacteria</taxon>
        <taxon>Pseudomonadati</taxon>
        <taxon>Thermodesulfobacteriota</taxon>
        <taxon>Desulfobacteria</taxon>
        <taxon>Desulfobacterales</taxon>
        <taxon>Desulfococcaceae</taxon>
        <taxon>Desulfonema</taxon>
    </lineage>
</organism>
<protein>
    <submittedName>
        <fullName evidence="1">Uncharacterized protein</fullName>
    </submittedName>
</protein>
<name>A0A975BUF3_9BACT</name>